<evidence type="ECO:0000256" key="3">
    <source>
        <dbReference type="ARBA" id="ARBA00022475"/>
    </source>
</evidence>
<dbReference type="AlphaFoldDB" id="A0A841JN66"/>
<feature type="transmembrane region" description="Helical" evidence="8">
    <location>
        <begin position="43"/>
        <end position="62"/>
    </location>
</feature>
<comment type="subcellular location">
    <subcellularLocation>
        <location evidence="1">Cell membrane</location>
        <topology evidence="1">Multi-pass membrane protein</topology>
    </subcellularLocation>
</comment>
<comment type="similarity">
    <text evidence="2">Belongs to the FliP/MopC/SpaP family.</text>
</comment>
<dbReference type="RefSeq" id="WP_269430948.1">
    <property type="nucleotide sequence ID" value="NZ_JACHEK010000001.1"/>
</dbReference>
<dbReference type="EMBL" id="JACHEK010000001">
    <property type="protein sequence ID" value="MBB6142580.1"/>
    <property type="molecule type" value="Genomic_DNA"/>
</dbReference>
<sequence>MVIILGGLALAPFVLVMLTSFVKMSVVLSILRNALGTQNVPPNQVITGLAFVLTFFVMTPVVKQMYNDAGSISGTKDMFSEASVKSVFEAVGRGKEPLRRFLIKHAHNEDRLLFVELAQRLDESPDAHGAKAAQPTASVAITPASVGTGGAATTPAATSKTDAAATAANPAAQAAPAPPTVQPQPEASTAKESPLSKDDFQVIIPAFVTSQLKEAFQIGFLIFLPFIIIDMVVANILLAMGMSMLSPSVISLPFKLLLFVLVDGWFLIVRGLVLSYV</sequence>
<dbReference type="PRINTS" id="PR01302">
    <property type="entry name" value="TYPE3IMPPROT"/>
</dbReference>
<name>A0A841JN66_9BACT</name>
<evidence type="ECO:0000256" key="7">
    <source>
        <dbReference type="SAM" id="MobiDB-lite"/>
    </source>
</evidence>
<dbReference type="InterPro" id="IPR005838">
    <property type="entry name" value="T3SS_IM_P"/>
</dbReference>
<reference evidence="9 10" key="1">
    <citation type="submission" date="2020-08" db="EMBL/GenBank/DDBJ databases">
        <title>Genomic Encyclopedia of Type Strains, Phase IV (KMG-IV): sequencing the most valuable type-strain genomes for metagenomic binning, comparative biology and taxonomic classification.</title>
        <authorList>
            <person name="Goeker M."/>
        </authorList>
    </citation>
    <scope>NUCLEOTIDE SEQUENCE [LARGE SCALE GENOMIC DNA]</scope>
    <source>
        <strain evidence="9 10">DSM 103733</strain>
    </source>
</reference>
<dbReference type="PANTHER" id="PTHR30587:SF2">
    <property type="entry name" value="SURFACE PRESENTATION OF ANTIGENS PROTEIN SPAP"/>
    <property type="match status" value="1"/>
</dbReference>
<keyword evidence="9" id="KW-0966">Cell projection</keyword>
<keyword evidence="6 8" id="KW-0472">Membrane</keyword>
<accession>A0A841JN66</accession>
<feature type="transmembrane region" description="Helical" evidence="8">
    <location>
        <begin position="252"/>
        <end position="273"/>
    </location>
</feature>
<evidence type="ECO:0000256" key="2">
    <source>
        <dbReference type="ARBA" id="ARBA00006257"/>
    </source>
</evidence>
<evidence type="ECO:0000313" key="10">
    <source>
        <dbReference type="Proteomes" id="UP000538666"/>
    </source>
</evidence>
<dbReference type="GO" id="GO:0005886">
    <property type="term" value="C:plasma membrane"/>
    <property type="evidence" value="ECO:0007669"/>
    <property type="project" value="UniProtKB-SubCell"/>
</dbReference>
<keyword evidence="5 8" id="KW-1133">Transmembrane helix</keyword>
<evidence type="ECO:0000256" key="6">
    <source>
        <dbReference type="ARBA" id="ARBA00023136"/>
    </source>
</evidence>
<feature type="transmembrane region" description="Helical" evidence="8">
    <location>
        <begin position="7"/>
        <end position="31"/>
    </location>
</feature>
<dbReference type="Pfam" id="PF00813">
    <property type="entry name" value="FliP"/>
    <property type="match status" value="2"/>
</dbReference>
<keyword evidence="9" id="KW-0969">Cilium</keyword>
<feature type="compositionally biased region" description="Low complexity" evidence="7">
    <location>
        <begin position="150"/>
        <end position="175"/>
    </location>
</feature>
<evidence type="ECO:0000256" key="8">
    <source>
        <dbReference type="SAM" id="Phobius"/>
    </source>
</evidence>
<gene>
    <name evidence="9" type="ORF">HNQ77_000518</name>
</gene>
<feature type="region of interest" description="Disordered" evidence="7">
    <location>
        <begin position="150"/>
        <end position="194"/>
    </location>
</feature>
<dbReference type="PROSITE" id="PS01060">
    <property type="entry name" value="FLIP_1"/>
    <property type="match status" value="1"/>
</dbReference>
<evidence type="ECO:0000256" key="5">
    <source>
        <dbReference type="ARBA" id="ARBA00022989"/>
    </source>
</evidence>
<dbReference type="GO" id="GO:0009306">
    <property type="term" value="P:protein secretion"/>
    <property type="evidence" value="ECO:0007669"/>
    <property type="project" value="InterPro"/>
</dbReference>
<protein>
    <submittedName>
        <fullName evidence="9">Flagellar biosynthesis protein FliP</fullName>
    </submittedName>
</protein>
<evidence type="ECO:0000313" key="9">
    <source>
        <dbReference type="EMBL" id="MBB6142580.1"/>
    </source>
</evidence>
<dbReference type="PROSITE" id="PS01061">
    <property type="entry name" value="FLIP_2"/>
    <property type="match status" value="1"/>
</dbReference>
<feature type="transmembrane region" description="Helical" evidence="8">
    <location>
        <begin position="218"/>
        <end position="240"/>
    </location>
</feature>
<keyword evidence="3" id="KW-1003">Cell membrane</keyword>
<evidence type="ECO:0000256" key="1">
    <source>
        <dbReference type="ARBA" id="ARBA00004651"/>
    </source>
</evidence>
<dbReference type="PANTHER" id="PTHR30587">
    <property type="entry name" value="FLAGELLAR BIOSYNTHETIC PROTEIN FLIP"/>
    <property type="match status" value="1"/>
</dbReference>
<evidence type="ECO:0000256" key="4">
    <source>
        <dbReference type="ARBA" id="ARBA00022692"/>
    </source>
</evidence>
<keyword evidence="10" id="KW-1185">Reference proteome</keyword>
<proteinExistence type="inferred from homology"/>
<organism evidence="9 10">
    <name type="scientific">Silvibacterium bohemicum</name>
    <dbReference type="NCBI Taxonomy" id="1577686"/>
    <lineage>
        <taxon>Bacteria</taxon>
        <taxon>Pseudomonadati</taxon>
        <taxon>Acidobacteriota</taxon>
        <taxon>Terriglobia</taxon>
        <taxon>Terriglobales</taxon>
        <taxon>Acidobacteriaceae</taxon>
        <taxon>Silvibacterium</taxon>
    </lineage>
</organism>
<dbReference type="Proteomes" id="UP000538666">
    <property type="component" value="Unassembled WGS sequence"/>
</dbReference>
<keyword evidence="9" id="KW-0282">Flagellum</keyword>
<keyword evidence="4 8" id="KW-0812">Transmembrane</keyword>
<comment type="caution">
    <text evidence="9">The sequence shown here is derived from an EMBL/GenBank/DDBJ whole genome shotgun (WGS) entry which is preliminary data.</text>
</comment>